<evidence type="ECO:0000256" key="2">
    <source>
        <dbReference type="ARBA" id="ARBA00007935"/>
    </source>
</evidence>
<gene>
    <name evidence="9" type="ORF">YM304_41310</name>
</gene>
<feature type="transmembrane region" description="Helical" evidence="8">
    <location>
        <begin position="265"/>
        <end position="291"/>
    </location>
</feature>
<dbReference type="Proteomes" id="UP000011863">
    <property type="component" value="Chromosome"/>
</dbReference>
<dbReference type="SUPFAM" id="SSF81345">
    <property type="entry name" value="ABC transporter involved in vitamin B12 uptake, BtuC"/>
    <property type="match status" value="1"/>
</dbReference>
<accession>A0A6C7EHJ5</accession>
<dbReference type="OrthoDB" id="9782305at2"/>
<keyword evidence="6 8" id="KW-1133">Transmembrane helix</keyword>
<evidence type="ECO:0000256" key="1">
    <source>
        <dbReference type="ARBA" id="ARBA00004651"/>
    </source>
</evidence>
<comment type="subcellular location">
    <subcellularLocation>
        <location evidence="1">Cell membrane</location>
        <topology evidence="1">Multi-pass membrane protein</topology>
    </subcellularLocation>
</comment>
<feature type="transmembrane region" description="Helical" evidence="8">
    <location>
        <begin position="87"/>
        <end position="104"/>
    </location>
</feature>
<reference evidence="9 10" key="1">
    <citation type="journal article" date="2013" name="Int. J. Syst. Evol. Microbiol.">
        <title>Ilumatobacter nonamiense sp. nov. and Ilumatobacter coccineum sp. nov., isolated from seashore sand.</title>
        <authorList>
            <person name="Matsumoto A."/>
            <person name="Kasai H."/>
            <person name="Matsuo Y."/>
            <person name="Shizuri Y."/>
            <person name="Ichikawa N."/>
            <person name="Fujita N."/>
            <person name="Omura S."/>
            <person name="Takahashi Y."/>
        </authorList>
    </citation>
    <scope>NUCLEOTIDE SEQUENCE [LARGE SCALE GENOMIC DNA]</scope>
    <source>
        <strain evidence="10">NBRC 103263 / KCTC 29153 / YM16-304</strain>
    </source>
</reference>
<evidence type="ECO:0000256" key="5">
    <source>
        <dbReference type="ARBA" id="ARBA00022692"/>
    </source>
</evidence>
<evidence type="ECO:0000313" key="9">
    <source>
        <dbReference type="EMBL" id="BAN04445.1"/>
    </source>
</evidence>
<dbReference type="GO" id="GO:0022857">
    <property type="term" value="F:transmembrane transporter activity"/>
    <property type="evidence" value="ECO:0007669"/>
    <property type="project" value="InterPro"/>
</dbReference>
<evidence type="ECO:0000313" key="10">
    <source>
        <dbReference type="Proteomes" id="UP000011863"/>
    </source>
</evidence>
<evidence type="ECO:0000256" key="3">
    <source>
        <dbReference type="ARBA" id="ARBA00022448"/>
    </source>
</evidence>
<keyword evidence="7 8" id="KW-0472">Membrane</keyword>
<keyword evidence="5 8" id="KW-0812">Transmembrane</keyword>
<evidence type="ECO:0000256" key="4">
    <source>
        <dbReference type="ARBA" id="ARBA00022475"/>
    </source>
</evidence>
<keyword evidence="10" id="KW-1185">Reference proteome</keyword>
<keyword evidence="4" id="KW-1003">Cell membrane</keyword>
<dbReference type="CDD" id="cd06550">
    <property type="entry name" value="TM_ABC_iron-siderophores_like"/>
    <property type="match status" value="1"/>
</dbReference>
<dbReference type="InterPro" id="IPR037294">
    <property type="entry name" value="ABC_BtuC-like"/>
</dbReference>
<name>A0A6C7EHJ5_ILUCY</name>
<evidence type="ECO:0000256" key="8">
    <source>
        <dbReference type="SAM" id="Phobius"/>
    </source>
</evidence>
<feature type="transmembrane region" description="Helical" evidence="8">
    <location>
        <begin position="116"/>
        <end position="137"/>
    </location>
</feature>
<dbReference type="AlphaFoldDB" id="A0A6C7EHJ5"/>
<dbReference type="PANTHER" id="PTHR30472:SF1">
    <property type="entry name" value="FE(3+) DICITRATE TRANSPORT SYSTEM PERMEASE PROTEIN FECC-RELATED"/>
    <property type="match status" value="1"/>
</dbReference>
<protein>
    <submittedName>
        <fullName evidence="9">Iron siderophore ABC transporter permease protein</fullName>
    </submittedName>
</protein>
<dbReference type="GO" id="GO:0005886">
    <property type="term" value="C:plasma membrane"/>
    <property type="evidence" value="ECO:0007669"/>
    <property type="project" value="UniProtKB-SubCell"/>
</dbReference>
<dbReference type="GO" id="GO:0033214">
    <property type="term" value="P:siderophore-iron import into cell"/>
    <property type="evidence" value="ECO:0007669"/>
    <property type="project" value="TreeGrafter"/>
</dbReference>
<dbReference type="KEGG" id="aym:YM304_41310"/>
<dbReference type="RefSeq" id="WP_015443692.1">
    <property type="nucleotide sequence ID" value="NC_020520.1"/>
</dbReference>
<feature type="transmembrane region" description="Helical" evidence="8">
    <location>
        <begin position="33"/>
        <end position="54"/>
    </location>
</feature>
<keyword evidence="3" id="KW-0813">Transport</keyword>
<evidence type="ECO:0000256" key="6">
    <source>
        <dbReference type="ARBA" id="ARBA00022989"/>
    </source>
</evidence>
<dbReference type="EMBL" id="AP012057">
    <property type="protein sequence ID" value="BAN04445.1"/>
    <property type="molecule type" value="Genomic_DNA"/>
</dbReference>
<dbReference type="InterPro" id="IPR000522">
    <property type="entry name" value="ABC_transptr_permease_BtuC"/>
</dbReference>
<evidence type="ECO:0000256" key="7">
    <source>
        <dbReference type="ARBA" id="ARBA00023136"/>
    </source>
</evidence>
<dbReference type="Gene3D" id="1.10.3470.10">
    <property type="entry name" value="ABC transporter involved in vitamin B12 uptake, BtuC"/>
    <property type="match status" value="1"/>
</dbReference>
<proteinExistence type="inferred from homology"/>
<comment type="similarity">
    <text evidence="2">Belongs to the binding-protein-dependent transport system permease family. FecCD subfamily.</text>
</comment>
<feature type="transmembrane region" description="Helical" evidence="8">
    <location>
        <begin position="174"/>
        <end position="195"/>
    </location>
</feature>
<dbReference type="Pfam" id="PF01032">
    <property type="entry name" value="FecCD"/>
    <property type="match status" value="1"/>
</dbReference>
<dbReference type="FunFam" id="1.10.3470.10:FF:000001">
    <property type="entry name" value="Vitamin B12 ABC transporter permease BtuC"/>
    <property type="match status" value="1"/>
</dbReference>
<feature type="transmembrane region" description="Helical" evidence="8">
    <location>
        <begin position="143"/>
        <end position="162"/>
    </location>
</feature>
<dbReference type="PANTHER" id="PTHR30472">
    <property type="entry name" value="FERRIC ENTEROBACTIN TRANSPORT SYSTEM PERMEASE PROTEIN"/>
    <property type="match status" value="1"/>
</dbReference>
<feature type="transmembrane region" description="Helical" evidence="8">
    <location>
        <begin position="303"/>
        <end position="326"/>
    </location>
</feature>
<organism evidence="9 10">
    <name type="scientific">Ilumatobacter coccineus (strain NBRC 103263 / KCTC 29153 / YM16-304)</name>
    <dbReference type="NCBI Taxonomy" id="1313172"/>
    <lineage>
        <taxon>Bacteria</taxon>
        <taxon>Bacillati</taxon>
        <taxon>Actinomycetota</taxon>
        <taxon>Acidimicrobiia</taxon>
        <taxon>Acidimicrobiales</taxon>
        <taxon>Ilumatobacteraceae</taxon>
        <taxon>Ilumatobacter</taxon>
    </lineage>
</organism>
<sequence>MTALVESSLDPAPSTPVDGVGARKVWSLTRRMTGVAILTACALFGVLLSLAVGAKSIPWGTVVDAVFSYDVSITDHLIVRELRLPRTVLGILVGGALGMAGALMQGVTRNPLADPGLLGVNAGAAFAVVLAIWLFGITTVSGLVWFAFVGAGVTSVVVYVLGTAGRGGATPVRLALAGAALAALLFALTRAVTLLDRATLDQFRFWAVGSLAGRGTDVAGQVAPFMIVGAVLAIGAARQLNALALGEEAARALGTKVQTTRLVSVLGITLLCGSAVAAAGPIGFVGLVVPHAVRAWFGPDQRWLIPMSALAGAALLLFCDTIGRVVARPGEVQVGIMTAAIGGPAFVLLVRRTRMAQL</sequence>